<keyword evidence="2" id="KW-1277">Toxin-antitoxin system</keyword>
<dbReference type="OrthoDB" id="4829434at2"/>
<evidence type="ECO:0000313" key="7">
    <source>
        <dbReference type="Proteomes" id="UP000249130"/>
    </source>
</evidence>
<sequence>MRSEKTLQTLTDIKRNVGLVRMFVQGMDYEDFAADVKTVYAVTRCLEIVSEASRRLPSDLKARHPHIPWNDVAGAGNVYRHDYEDILEPDLWDTIHLPLDSLETVVLEELARLTGRSD</sequence>
<evidence type="ECO:0000256" key="1">
    <source>
        <dbReference type="ARBA" id="ARBA00022553"/>
    </source>
</evidence>
<keyword evidence="7" id="KW-1185">Reference proteome</keyword>
<keyword evidence="5" id="KW-0378">Hydrolase</keyword>
<dbReference type="GO" id="GO:0110001">
    <property type="term" value="C:toxin-antitoxin complex"/>
    <property type="evidence" value="ECO:0007669"/>
    <property type="project" value="InterPro"/>
</dbReference>
<dbReference type="GO" id="GO:0004540">
    <property type="term" value="F:RNA nuclease activity"/>
    <property type="evidence" value="ECO:0007669"/>
    <property type="project" value="InterPro"/>
</dbReference>
<gene>
    <name evidence="6" type="ORF">CH341_26075</name>
</gene>
<evidence type="ECO:0000313" key="6">
    <source>
        <dbReference type="EMBL" id="RAI39321.1"/>
    </source>
</evidence>
<dbReference type="AlphaFoldDB" id="A0A327KM14"/>
<dbReference type="GO" id="GO:0000166">
    <property type="term" value="F:nucleotide binding"/>
    <property type="evidence" value="ECO:0007669"/>
    <property type="project" value="UniProtKB-KW"/>
</dbReference>
<dbReference type="PANTHER" id="PTHR34139:SF1">
    <property type="entry name" value="RNASE MJ1380-RELATED"/>
    <property type="match status" value="1"/>
</dbReference>
<keyword evidence="3" id="KW-0540">Nuclease</keyword>
<dbReference type="Proteomes" id="UP000249130">
    <property type="component" value="Unassembled WGS sequence"/>
</dbReference>
<evidence type="ECO:0000256" key="2">
    <source>
        <dbReference type="ARBA" id="ARBA00022649"/>
    </source>
</evidence>
<evidence type="ECO:0008006" key="8">
    <source>
        <dbReference type="Google" id="ProtNLM"/>
    </source>
</evidence>
<organism evidence="6 7">
    <name type="scientific">Rhodoplanes roseus</name>
    <dbReference type="NCBI Taxonomy" id="29409"/>
    <lineage>
        <taxon>Bacteria</taxon>
        <taxon>Pseudomonadati</taxon>
        <taxon>Pseudomonadota</taxon>
        <taxon>Alphaproteobacteria</taxon>
        <taxon>Hyphomicrobiales</taxon>
        <taxon>Nitrobacteraceae</taxon>
        <taxon>Rhodoplanes</taxon>
    </lineage>
</organism>
<dbReference type="RefSeq" id="WP_111421915.1">
    <property type="nucleotide sequence ID" value="NZ_NPEX01000297.1"/>
</dbReference>
<evidence type="ECO:0000256" key="3">
    <source>
        <dbReference type="ARBA" id="ARBA00022722"/>
    </source>
</evidence>
<proteinExistence type="predicted"/>
<protein>
    <recommendedName>
        <fullName evidence="8">DUF86 domain-containing protein</fullName>
    </recommendedName>
</protein>
<keyword evidence="1" id="KW-0597">Phosphoprotein</keyword>
<accession>A0A327KM14</accession>
<name>A0A327KM14_9BRAD</name>
<evidence type="ECO:0000256" key="5">
    <source>
        <dbReference type="ARBA" id="ARBA00022801"/>
    </source>
</evidence>
<reference evidence="6 7" key="1">
    <citation type="submission" date="2017-07" db="EMBL/GenBank/DDBJ databases">
        <title>Draft Genome Sequences of Select Purple Nonsulfur Bacteria.</title>
        <authorList>
            <person name="Lasarre B."/>
            <person name="Mckinlay J.B."/>
        </authorList>
    </citation>
    <scope>NUCLEOTIDE SEQUENCE [LARGE SCALE GENOMIC DNA]</scope>
    <source>
        <strain evidence="6 7">DSM 5909</strain>
    </source>
</reference>
<dbReference type="PANTHER" id="PTHR34139">
    <property type="entry name" value="UPF0331 PROTEIN MJ0127"/>
    <property type="match status" value="1"/>
</dbReference>
<comment type="caution">
    <text evidence="6">The sequence shown here is derived from an EMBL/GenBank/DDBJ whole genome shotgun (WGS) entry which is preliminary data.</text>
</comment>
<dbReference type="InterPro" id="IPR008201">
    <property type="entry name" value="HepT-like"/>
</dbReference>
<dbReference type="EMBL" id="NPEX01000297">
    <property type="protein sequence ID" value="RAI39321.1"/>
    <property type="molecule type" value="Genomic_DNA"/>
</dbReference>
<dbReference type="InterPro" id="IPR051813">
    <property type="entry name" value="HepT_RNase_toxin"/>
</dbReference>
<evidence type="ECO:0000256" key="4">
    <source>
        <dbReference type="ARBA" id="ARBA00022741"/>
    </source>
</evidence>
<dbReference type="GO" id="GO:0016787">
    <property type="term" value="F:hydrolase activity"/>
    <property type="evidence" value="ECO:0007669"/>
    <property type="project" value="UniProtKB-KW"/>
</dbReference>
<dbReference type="Pfam" id="PF01934">
    <property type="entry name" value="HepT-like"/>
    <property type="match status" value="1"/>
</dbReference>
<keyword evidence="4" id="KW-0547">Nucleotide-binding</keyword>